<keyword evidence="4" id="KW-0804">Transcription</keyword>
<dbReference type="GO" id="GO:0010193">
    <property type="term" value="P:response to ozone"/>
    <property type="evidence" value="ECO:0007669"/>
    <property type="project" value="UniProtKB-ARBA"/>
</dbReference>
<protein>
    <recommendedName>
        <fullName evidence="8">WRKY domain-containing protein</fullName>
    </recommendedName>
</protein>
<dbReference type="EMBL" id="JACBKZ010000011">
    <property type="protein sequence ID" value="KAF5938458.1"/>
    <property type="molecule type" value="Genomic_DNA"/>
</dbReference>
<dbReference type="GO" id="GO:0003700">
    <property type="term" value="F:DNA-binding transcription factor activity"/>
    <property type="evidence" value="ECO:0007669"/>
    <property type="project" value="InterPro"/>
</dbReference>
<dbReference type="SUPFAM" id="SSF118290">
    <property type="entry name" value="WRKY DNA-binding domain"/>
    <property type="match status" value="1"/>
</dbReference>
<keyword evidence="2" id="KW-0805">Transcription regulation</keyword>
<dbReference type="InterPro" id="IPR036576">
    <property type="entry name" value="WRKY_dom_sf"/>
</dbReference>
<evidence type="ECO:0000256" key="4">
    <source>
        <dbReference type="ARBA" id="ARBA00023163"/>
    </source>
</evidence>
<sequence>MENGLNWEQTLINELAHGMELAKQLRAHLNSTSSAESREILLQRILSSYEKAFMILKWSGSIGHPQLSAPITNLPESSISGDGSPQSEEFDRGFKDQQDQNDVSKKRKVLPTWTGQVRVCSENGFEGPTEDGYSWRKYGQKDILGAKYPRSYYRCTYRSLRNCWATKQVQRSDDDPTIFEIIYRGRHSCNETPHTAPLPPPPSSSSSLDKQESKPKNNPNNCQQQQQSQNMFFNFRTSSRVDTDDSDNKDMASHFEFPSTSSLVWNNGENNASFAFSTLVRDSILESCRSPLFVPPATSETSYFPVPQCQMMNGFGMVHSESDLTDIISCNTSATNSPIVDLDFSIDPVVQDSHFPFDNPGFFN</sequence>
<evidence type="ECO:0000256" key="3">
    <source>
        <dbReference type="ARBA" id="ARBA00023125"/>
    </source>
</evidence>
<keyword evidence="3" id="KW-0238">DNA-binding</keyword>
<evidence type="ECO:0000256" key="1">
    <source>
        <dbReference type="ARBA" id="ARBA00004123"/>
    </source>
</evidence>
<dbReference type="GO" id="GO:0009751">
    <property type="term" value="P:response to salicylic acid"/>
    <property type="evidence" value="ECO:0007669"/>
    <property type="project" value="UniProtKB-ARBA"/>
</dbReference>
<evidence type="ECO:0000256" key="2">
    <source>
        <dbReference type="ARBA" id="ARBA00023015"/>
    </source>
</evidence>
<dbReference type="GO" id="GO:0042542">
    <property type="term" value="P:response to hydrogen peroxide"/>
    <property type="evidence" value="ECO:0007669"/>
    <property type="project" value="UniProtKB-ARBA"/>
</dbReference>
<dbReference type="SMART" id="SM00774">
    <property type="entry name" value="WRKY"/>
    <property type="match status" value="1"/>
</dbReference>
<dbReference type="InterPro" id="IPR044810">
    <property type="entry name" value="WRKY_plant"/>
</dbReference>
<dbReference type="GO" id="GO:0010150">
    <property type="term" value="P:leaf senescence"/>
    <property type="evidence" value="ECO:0007669"/>
    <property type="project" value="UniProtKB-ARBA"/>
</dbReference>
<dbReference type="PROSITE" id="PS50811">
    <property type="entry name" value="WRKY"/>
    <property type="match status" value="1"/>
</dbReference>
<feature type="domain" description="WRKY" evidence="8">
    <location>
        <begin position="130"/>
        <end position="192"/>
    </location>
</feature>
<dbReference type="PANTHER" id="PTHR32096">
    <property type="entry name" value="WRKY TRANSCRIPTION FACTOR 30-RELATED-RELATED"/>
    <property type="match status" value="1"/>
</dbReference>
<dbReference type="Proteomes" id="UP000593564">
    <property type="component" value="Unassembled WGS sequence"/>
</dbReference>
<evidence type="ECO:0000259" key="8">
    <source>
        <dbReference type="PROSITE" id="PS50811"/>
    </source>
</evidence>
<feature type="region of interest" description="Disordered" evidence="7">
    <location>
        <begin position="190"/>
        <end position="225"/>
    </location>
</feature>
<dbReference type="InterPro" id="IPR003657">
    <property type="entry name" value="WRKY_dom"/>
</dbReference>
<evidence type="ECO:0000313" key="10">
    <source>
        <dbReference type="Proteomes" id="UP000593564"/>
    </source>
</evidence>
<evidence type="ECO:0000256" key="7">
    <source>
        <dbReference type="SAM" id="MobiDB-lite"/>
    </source>
</evidence>
<keyword evidence="10" id="KW-1185">Reference proteome</keyword>
<feature type="compositionally biased region" description="Polar residues" evidence="7">
    <location>
        <begin position="72"/>
        <end position="87"/>
    </location>
</feature>
<keyword evidence="5" id="KW-0539">Nucleus</keyword>
<organism evidence="9 10">
    <name type="scientific">Camellia sinensis</name>
    <name type="common">Tea plant</name>
    <name type="synonym">Thea sinensis</name>
    <dbReference type="NCBI Taxonomy" id="4442"/>
    <lineage>
        <taxon>Eukaryota</taxon>
        <taxon>Viridiplantae</taxon>
        <taxon>Streptophyta</taxon>
        <taxon>Embryophyta</taxon>
        <taxon>Tracheophyta</taxon>
        <taxon>Spermatophyta</taxon>
        <taxon>Magnoliopsida</taxon>
        <taxon>eudicotyledons</taxon>
        <taxon>Gunneridae</taxon>
        <taxon>Pentapetalae</taxon>
        <taxon>asterids</taxon>
        <taxon>Ericales</taxon>
        <taxon>Theaceae</taxon>
        <taxon>Camellia</taxon>
    </lineage>
</organism>
<dbReference type="AlphaFoldDB" id="A0A7J7GGC6"/>
<comment type="caution">
    <text evidence="9">The sequence shown here is derived from an EMBL/GenBank/DDBJ whole genome shotgun (WGS) entry which is preliminary data.</text>
</comment>
<feature type="region of interest" description="Disordered" evidence="7">
    <location>
        <begin position="72"/>
        <end position="106"/>
    </location>
</feature>
<dbReference type="GO" id="GO:0000976">
    <property type="term" value="F:transcription cis-regulatory region binding"/>
    <property type="evidence" value="ECO:0007669"/>
    <property type="project" value="TreeGrafter"/>
</dbReference>
<proteinExistence type="inferred from homology"/>
<dbReference type="GO" id="GO:0005634">
    <property type="term" value="C:nucleus"/>
    <property type="evidence" value="ECO:0007669"/>
    <property type="project" value="UniProtKB-SubCell"/>
</dbReference>
<reference evidence="10" key="1">
    <citation type="journal article" date="2020" name="Nat. Commun.">
        <title>Genome assembly of wild tea tree DASZ reveals pedigree and selection history of tea varieties.</title>
        <authorList>
            <person name="Zhang W."/>
            <person name="Zhang Y."/>
            <person name="Qiu H."/>
            <person name="Guo Y."/>
            <person name="Wan H."/>
            <person name="Zhang X."/>
            <person name="Scossa F."/>
            <person name="Alseekh S."/>
            <person name="Zhang Q."/>
            <person name="Wang P."/>
            <person name="Xu L."/>
            <person name="Schmidt M.H."/>
            <person name="Jia X."/>
            <person name="Li D."/>
            <person name="Zhu A."/>
            <person name="Guo F."/>
            <person name="Chen W."/>
            <person name="Ni D."/>
            <person name="Usadel B."/>
            <person name="Fernie A.R."/>
            <person name="Wen W."/>
        </authorList>
    </citation>
    <scope>NUCLEOTIDE SEQUENCE [LARGE SCALE GENOMIC DNA]</scope>
    <source>
        <strain evidence="10">cv. G240</strain>
    </source>
</reference>
<dbReference type="Gene3D" id="2.20.25.80">
    <property type="entry name" value="WRKY domain"/>
    <property type="match status" value="1"/>
</dbReference>
<evidence type="ECO:0000256" key="5">
    <source>
        <dbReference type="ARBA" id="ARBA00023242"/>
    </source>
</evidence>
<dbReference type="PANTHER" id="PTHR32096:SF36">
    <property type="entry name" value="WRKY TRANSCRIPTION FACTOR 41-RELATED"/>
    <property type="match status" value="1"/>
</dbReference>
<reference evidence="9 10" key="2">
    <citation type="submission" date="2020-07" db="EMBL/GenBank/DDBJ databases">
        <title>Genome assembly of wild tea tree DASZ reveals pedigree and selection history of tea varieties.</title>
        <authorList>
            <person name="Zhang W."/>
        </authorList>
    </citation>
    <scope>NUCLEOTIDE SEQUENCE [LARGE SCALE GENOMIC DNA]</scope>
    <source>
        <strain evidence="10">cv. G240</strain>
        <tissue evidence="9">Leaf</tissue>
    </source>
</reference>
<gene>
    <name evidence="9" type="ORF">HYC85_022717</name>
</gene>
<evidence type="ECO:0000256" key="6">
    <source>
        <dbReference type="ARBA" id="ARBA00060850"/>
    </source>
</evidence>
<dbReference type="Pfam" id="PF03106">
    <property type="entry name" value="WRKY"/>
    <property type="match status" value="1"/>
</dbReference>
<comment type="similarity">
    <text evidence="6">Belongs to the WRKY group III family.</text>
</comment>
<name>A0A7J7GGC6_CAMSI</name>
<evidence type="ECO:0000313" key="9">
    <source>
        <dbReference type="EMBL" id="KAF5938458.1"/>
    </source>
</evidence>
<comment type="subcellular location">
    <subcellularLocation>
        <location evidence="1">Nucleus</location>
    </subcellularLocation>
</comment>
<accession>A0A7J7GGC6</accession>
<dbReference type="FunFam" id="2.20.25.80:FF:000009">
    <property type="entry name" value="WRKY transcription factor 53"/>
    <property type="match status" value="1"/>
</dbReference>
<feature type="compositionally biased region" description="Basic and acidic residues" evidence="7">
    <location>
        <begin position="89"/>
        <end position="104"/>
    </location>
</feature>